<dbReference type="GO" id="GO:0140078">
    <property type="term" value="F:class I DNA-(apurinic or apyrimidinic site) endonuclease activity"/>
    <property type="evidence" value="ECO:0007669"/>
    <property type="project" value="UniProtKB-EC"/>
</dbReference>
<name>A0A380FH63_STAGA</name>
<keyword evidence="7" id="KW-0326">Glycosidase</keyword>
<evidence type="ECO:0000256" key="4">
    <source>
        <dbReference type="ARBA" id="ARBA00022801"/>
    </source>
</evidence>
<dbReference type="EC" id="4.2.99.18" evidence="9"/>
<keyword evidence="3" id="KW-0227">DNA damage</keyword>
<keyword evidence="6" id="KW-0411">Iron-sulfur</keyword>
<dbReference type="GO" id="GO:0051539">
    <property type="term" value="F:4 iron, 4 sulfur cluster binding"/>
    <property type="evidence" value="ECO:0007669"/>
    <property type="project" value="UniProtKB-KW"/>
</dbReference>
<keyword evidence="9" id="KW-0255">Endonuclease</keyword>
<protein>
    <submittedName>
        <fullName evidence="9">Endonuclease</fullName>
        <ecNumber evidence="9">4.2.99.18</ecNumber>
    </submittedName>
</protein>
<keyword evidence="1" id="KW-0004">4Fe-4S</keyword>
<gene>
    <name evidence="9" type="primary">nth_2</name>
    <name evidence="9" type="ORF">NCTC12195_02555</name>
</gene>
<evidence type="ECO:0000256" key="5">
    <source>
        <dbReference type="ARBA" id="ARBA00023004"/>
    </source>
</evidence>
<evidence type="ECO:0000313" key="9">
    <source>
        <dbReference type="EMBL" id="SUM33100.1"/>
    </source>
</evidence>
<dbReference type="GO" id="GO:0006285">
    <property type="term" value="P:base-excision repair, AP site formation"/>
    <property type="evidence" value="ECO:0007669"/>
    <property type="project" value="TreeGrafter"/>
</dbReference>
<keyword evidence="4" id="KW-0378">Hydrolase</keyword>
<dbReference type="PANTHER" id="PTHR10359:SF18">
    <property type="entry name" value="ENDONUCLEASE III"/>
    <property type="match status" value="1"/>
</dbReference>
<evidence type="ECO:0000313" key="10">
    <source>
        <dbReference type="Proteomes" id="UP000255277"/>
    </source>
</evidence>
<dbReference type="InterPro" id="IPR011257">
    <property type="entry name" value="DNA_glycosylase"/>
</dbReference>
<evidence type="ECO:0000256" key="1">
    <source>
        <dbReference type="ARBA" id="ARBA00022485"/>
    </source>
</evidence>
<evidence type="ECO:0000256" key="2">
    <source>
        <dbReference type="ARBA" id="ARBA00022723"/>
    </source>
</evidence>
<feature type="domain" description="HhH-GPD" evidence="8">
    <location>
        <begin position="35"/>
        <end position="73"/>
    </location>
</feature>
<evidence type="ECO:0000256" key="3">
    <source>
        <dbReference type="ARBA" id="ARBA00022763"/>
    </source>
</evidence>
<dbReference type="GO" id="GO:0046872">
    <property type="term" value="F:metal ion binding"/>
    <property type="evidence" value="ECO:0007669"/>
    <property type="project" value="UniProtKB-KW"/>
</dbReference>
<dbReference type="SUPFAM" id="SSF48150">
    <property type="entry name" value="DNA-glycosylase"/>
    <property type="match status" value="1"/>
</dbReference>
<evidence type="ECO:0000256" key="7">
    <source>
        <dbReference type="ARBA" id="ARBA00023295"/>
    </source>
</evidence>
<accession>A0A380FH63</accession>
<keyword evidence="9" id="KW-0540">Nuclease</keyword>
<dbReference type="PANTHER" id="PTHR10359">
    <property type="entry name" value="A/G-SPECIFIC ADENINE GLYCOSYLASE/ENDONUCLEASE III"/>
    <property type="match status" value="1"/>
</dbReference>
<dbReference type="InterPro" id="IPR003265">
    <property type="entry name" value="HhH-GPD_domain"/>
</dbReference>
<evidence type="ECO:0000259" key="8">
    <source>
        <dbReference type="Pfam" id="PF00730"/>
    </source>
</evidence>
<dbReference type="AlphaFoldDB" id="A0A380FH63"/>
<dbReference type="EMBL" id="UHDK01000001">
    <property type="protein sequence ID" value="SUM33100.1"/>
    <property type="molecule type" value="Genomic_DNA"/>
</dbReference>
<keyword evidence="9" id="KW-0456">Lyase</keyword>
<sequence>MISNKKALEMVDVIANMFPNAECELVHDNPFELTIAVLLSAQTTDISVNKLTKNLFQKYKTPEDLFKCRTNRIRK</sequence>
<organism evidence="9 10">
    <name type="scientific">Staphylococcus gallinarum</name>
    <dbReference type="NCBI Taxonomy" id="1293"/>
    <lineage>
        <taxon>Bacteria</taxon>
        <taxon>Bacillati</taxon>
        <taxon>Bacillota</taxon>
        <taxon>Bacilli</taxon>
        <taxon>Bacillales</taxon>
        <taxon>Staphylococcaceae</taxon>
        <taxon>Staphylococcus</taxon>
    </lineage>
</organism>
<keyword evidence="5" id="KW-0408">Iron</keyword>
<dbReference type="Pfam" id="PF00730">
    <property type="entry name" value="HhH-GPD"/>
    <property type="match status" value="1"/>
</dbReference>
<reference evidence="9 10" key="1">
    <citation type="submission" date="2018-06" db="EMBL/GenBank/DDBJ databases">
        <authorList>
            <consortium name="Pathogen Informatics"/>
            <person name="Doyle S."/>
        </authorList>
    </citation>
    <scope>NUCLEOTIDE SEQUENCE [LARGE SCALE GENOMIC DNA]</scope>
    <source>
        <strain evidence="9 10">NCTC12195</strain>
    </source>
</reference>
<evidence type="ECO:0000256" key="6">
    <source>
        <dbReference type="ARBA" id="ARBA00023014"/>
    </source>
</evidence>
<dbReference type="Gene3D" id="1.10.340.30">
    <property type="entry name" value="Hypothetical protein, domain 2"/>
    <property type="match status" value="1"/>
</dbReference>
<dbReference type="GO" id="GO:0019104">
    <property type="term" value="F:DNA N-glycosylase activity"/>
    <property type="evidence" value="ECO:0007669"/>
    <property type="project" value="TreeGrafter"/>
</dbReference>
<proteinExistence type="predicted"/>
<keyword evidence="2" id="KW-0479">Metal-binding</keyword>
<dbReference type="Proteomes" id="UP000255277">
    <property type="component" value="Unassembled WGS sequence"/>
</dbReference>